<dbReference type="InterPro" id="IPR052176">
    <property type="entry name" value="Glycosyl_Hydrlase_43_Enz"/>
</dbReference>
<organism evidence="3 4">
    <name type="scientific">Paraglaciecola aquimarina</name>
    <dbReference type="NCBI Taxonomy" id="1235557"/>
    <lineage>
        <taxon>Bacteria</taxon>
        <taxon>Pseudomonadati</taxon>
        <taxon>Pseudomonadota</taxon>
        <taxon>Gammaproteobacteria</taxon>
        <taxon>Alteromonadales</taxon>
        <taxon>Alteromonadaceae</taxon>
        <taxon>Paraglaciecola</taxon>
    </lineage>
</organism>
<dbReference type="InterPro" id="IPR023296">
    <property type="entry name" value="Glyco_hydro_beta-prop_sf"/>
</dbReference>
<name>A0ABU3SWE6_9ALTE</name>
<proteinExistence type="predicted"/>
<sequence length="362" mass="40150">MLNSPFHTLKTLIIIGLGFLFTGYNSKLAASSLNINQLLLPVPAHAKFIDPEYYIWGASMVEDEQGQFHLFYSRWPKSLGHNGWLTHSEIAHAVASAPTGPYKHVDVALPARGENYWDGLDTHNPSVHKFAGKYYLYYMGNTGDGKVTAGFNWSHRNNQRIGVAVADHPNGPWKRSDTPLIDVSPDQNAHDALMVSNPSIAQRADGKFVLVYKAVGKQKSLLGGGPVVHLVALSDQPDQGFVKQNKPVFTKPGEAFPAEDPYIWFQDGKLWAIVKDMHGAFSDVGQSLVLFESNDGLDWQVANKPLVSKLQINWRATGIQKLAHLERPQLWLKNGVPKVLFAAADEDRSHSFNVHIPLSTKD</sequence>
<dbReference type="EMBL" id="JAWDIO010000002">
    <property type="protein sequence ID" value="MDU0354340.1"/>
    <property type="molecule type" value="Genomic_DNA"/>
</dbReference>
<dbReference type="PANTHER" id="PTHR43772:SF2">
    <property type="entry name" value="PUTATIVE (AFU_ORTHOLOGUE AFUA_2G04480)-RELATED"/>
    <property type="match status" value="1"/>
</dbReference>
<evidence type="ECO:0000313" key="3">
    <source>
        <dbReference type="EMBL" id="MDU0354340.1"/>
    </source>
</evidence>
<dbReference type="RefSeq" id="WP_316025948.1">
    <property type="nucleotide sequence ID" value="NZ_JAWDIO010000002.1"/>
</dbReference>
<dbReference type="Proteomes" id="UP001247805">
    <property type="component" value="Unassembled WGS sequence"/>
</dbReference>
<dbReference type="Gene3D" id="2.115.10.20">
    <property type="entry name" value="Glycosyl hydrolase domain, family 43"/>
    <property type="match status" value="1"/>
</dbReference>
<evidence type="ECO:0000256" key="2">
    <source>
        <dbReference type="ARBA" id="ARBA00023277"/>
    </source>
</evidence>
<keyword evidence="1" id="KW-0858">Xylan degradation</keyword>
<keyword evidence="1" id="KW-0624">Polysaccharide degradation</keyword>
<keyword evidence="4" id="KW-1185">Reference proteome</keyword>
<comment type="caution">
    <text evidence="3">The sequence shown here is derived from an EMBL/GenBank/DDBJ whole genome shotgun (WGS) entry which is preliminary data.</text>
</comment>
<protein>
    <submittedName>
        <fullName evidence="3">Glycoside hydrolase family protein</fullName>
    </submittedName>
</protein>
<keyword evidence="3" id="KW-0378">Hydrolase</keyword>
<dbReference type="CDD" id="cd08994">
    <property type="entry name" value="GH43_62_32_68_117_130-like"/>
    <property type="match status" value="1"/>
</dbReference>
<reference evidence="3 4" key="1">
    <citation type="submission" date="2023-10" db="EMBL/GenBank/DDBJ databases">
        <title>Glaciecola aquimarina strain GGW-M5 nov., isolated from a coastal seawater.</title>
        <authorList>
            <person name="Bayburt H."/>
            <person name="Kim J.M."/>
            <person name="Choi B.J."/>
            <person name="Jeon C.O."/>
        </authorList>
    </citation>
    <scope>NUCLEOTIDE SEQUENCE [LARGE SCALE GENOMIC DNA]</scope>
    <source>
        <strain evidence="3 4">KCTC 32108</strain>
    </source>
</reference>
<dbReference type="GO" id="GO:0016787">
    <property type="term" value="F:hydrolase activity"/>
    <property type="evidence" value="ECO:0007669"/>
    <property type="project" value="UniProtKB-KW"/>
</dbReference>
<dbReference type="SUPFAM" id="SSF75005">
    <property type="entry name" value="Arabinanase/levansucrase/invertase"/>
    <property type="match status" value="1"/>
</dbReference>
<evidence type="ECO:0000313" key="4">
    <source>
        <dbReference type="Proteomes" id="UP001247805"/>
    </source>
</evidence>
<keyword evidence="2" id="KW-0119">Carbohydrate metabolism</keyword>
<dbReference type="PANTHER" id="PTHR43772">
    <property type="entry name" value="ENDO-1,4-BETA-XYLANASE"/>
    <property type="match status" value="1"/>
</dbReference>
<accession>A0ABU3SWE6</accession>
<evidence type="ECO:0000256" key="1">
    <source>
        <dbReference type="ARBA" id="ARBA00022651"/>
    </source>
</evidence>
<gene>
    <name evidence="3" type="ORF">RS130_10725</name>
</gene>